<keyword evidence="3" id="KW-1185">Reference proteome</keyword>
<dbReference type="GeneID" id="64662463"/>
<accession>A0AAD4HFY7</accession>
<feature type="compositionally biased region" description="Polar residues" evidence="1">
    <location>
        <begin position="1"/>
        <end position="20"/>
    </location>
</feature>
<evidence type="ECO:0000313" key="2">
    <source>
        <dbReference type="EMBL" id="KAG1894089.1"/>
    </source>
</evidence>
<dbReference type="Proteomes" id="UP001195769">
    <property type="component" value="Unassembled WGS sequence"/>
</dbReference>
<organism evidence="2 3">
    <name type="scientific">Suillus fuscotomentosus</name>
    <dbReference type="NCBI Taxonomy" id="1912939"/>
    <lineage>
        <taxon>Eukaryota</taxon>
        <taxon>Fungi</taxon>
        <taxon>Dikarya</taxon>
        <taxon>Basidiomycota</taxon>
        <taxon>Agaricomycotina</taxon>
        <taxon>Agaricomycetes</taxon>
        <taxon>Agaricomycetidae</taxon>
        <taxon>Boletales</taxon>
        <taxon>Suillineae</taxon>
        <taxon>Suillaceae</taxon>
        <taxon>Suillus</taxon>
    </lineage>
</organism>
<dbReference type="EMBL" id="JABBWK010000085">
    <property type="protein sequence ID" value="KAG1894089.1"/>
    <property type="molecule type" value="Genomic_DNA"/>
</dbReference>
<feature type="region of interest" description="Disordered" evidence="1">
    <location>
        <begin position="1"/>
        <end position="76"/>
    </location>
</feature>
<dbReference type="RefSeq" id="XP_041219665.1">
    <property type="nucleotide sequence ID" value="XM_041368165.1"/>
</dbReference>
<proteinExistence type="predicted"/>
<name>A0AAD4HFY7_9AGAM</name>
<protein>
    <submittedName>
        <fullName evidence="2">Uncharacterized protein</fullName>
    </submittedName>
</protein>
<reference evidence="2" key="1">
    <citation type="journal article" date="2020" name="New Phytol.">
        <title>Comparative genomics reveals dynamic genome evolution in host specialist ectomycorrhizal fungi.</title>
        <authorList>
            <person name="Lofgren L.A."/>
            <person name="Nguyen N.H."/>
            <person name="Vilgalys R."/>
            <person name="Ruytinx J."/>
            <person name="Liao H.L."/>
            <person name="Branco S."/>
            <person name="Kuo A."/>
            <person name="LaButti K."/>
            <person name="Lipzen A."/>
            <person name="Andreopoulos W."/>
            <person name="Pangilinan J."/>
            <person name="Riley R."/>
            <person name="Hundley H."/>
            <person name="Na H."/>
            <person name="Barry K."/>
            <person name="Grigoriev I.V."/>
            <person name="Stajich J.E."/>
            <person name="Kennedy P.G."/>
        </authorList>
    </citation>
    <scope>NUCLEOTIDE SEQUENCE</scope>
    <source>
        <strain evidence="2">FC203</strain>
    </source>
</reference>
<evidence type="ECO:0000313" key="3">
    <source>
        <dbReference type="Proteomes" id="UP001195769"/>
    </source>
</evidence>
<feature type="compositionally biased region" description="Low complexity" evidence="1">
    <location>
        <begin position="43"/>
        <end position="67"/>
    </location>
</feature>
<evidence type="ECO:0000256" key="1">
    <source>
        <dbReference type="SAM" id="MobiDB-lite"/>
    </source>
</evidence>
<gene>
    <name evidence="2" type="ORF">F5891DRAFT_1195650</name>
</gene>
<dbReference type="AlphaFoldDB" id="A0AAD4HFY7"/>
<sequence length="404" mass="44531">MSFQTFPYNPNDPTSCTRRQSAARPPVPGLSHRIFPYNRGATSAHGASSSRNSDSASTSIISTDAGAHSGGTDSAKKLYSPTEQVALTWVKRRIILNSVMTTGWLRNITSTEKKAMKIYILEIINQANIKFGCELEMSDSVADSVNKALLLNRRRLSKTSENLIDSYNIQPPTDTNLSDQDRQVFKNHHQTELFDSASPFTYYLHGHELTDVSVFVVLFANPVVESSHITHWYADKDTPLRDEDMRLKINTTPTQMFSESAASVRLAIRRAVSGKTTASGKPLPFSTDPYANEQDAVNEAMLLALGSPTHGPAMEAHMLGVHQRGMGVLRGAMGLEAPMKAISDPPTEEYLQIVSEVLQHALATGLLFPQISEELAMATHRDPSMPDYSISVYVPFSLEELTFP</sequence>
<comment type="caution">
    <text evidence="2">The sequence shown here is derived from an EMBL/GenBank/DDBJ whole genome shotgun (WGS) entry which is preliminary data.</text>
</comment>